<feature type="transmembrane region" description="Helical" evidence="5">
    <location>
        <begin position="442"/>
        <end position="465"/>
    </location>
</feature>
<dbReference type="EMBL" id="QIBZ01000003">
    <property type="protein sequence ID" value="RNM36673.1"/>
    <property type="molecule type" value="Genomic_DNA"/>
</dbReference>
<keyword evidence="8" id="KW-1185">Reference proteome</keyword>
<evidence type="ECO:0000313" key="7">
    <source>
        <dbReference type="EMBL" id="RNM36673.1"/>
    </source>
</evidence>
<feature type="transmembrane region" description="Helical" evidence="5">
    <location>
        <begin position="326"/>
        <end position="344"/>
    </location>
</feature>
<dbReference type="PRINTS" id="PR00038">
    <property type="entry name" value="HTHLUXR"/>
</dbReference>
<dbReference type="Pfam" id="PF00196">
    <property type="entry name" value="GerE"/>
    <property type="match status" value="1"/>
</dbReference>
<sequence length="630" mass="68427">MRRFSFEPIRLASLPLADLGCESGICRVLLNRDQRETDFAWTRESSWPILFARAAIAPAQRRVETGCAAVRPVFCYHGAVFWGEDIREARMSVAQARGIVKGLKWHHLGFCFFWAVTFVALMAPADEFAFASTGFSVGKQLSTIVAVVAAATLSVRRGSKAFSPESAYIAGIALSAGSLLYYLAFFLADFSVASVAIASALVGASQGAFFVMWQSFYASEGTSRTTVYIPLSALCSVVLCIAIGFLPTEWLVVCGVIVLPALGAWTLRKSLAEVVPYEAEPLTRERRRMLLRDMGRPVFCVCAIGFVWKMIGYVVPQGNLGSFEGIMLGMSCATLVVAAIELFTERGFDMLRVYQVLFPLITGVFLLPTFFGIEWLGAVSVFTMFGFEVVNLLLLITCAAYASRKAIDSSLVYALCVAPTLVSLLLGDSVGQVAAAHTVLDFTLVVDVLFVCVYVLTAALFLASLGRNRSDVRRSITAAPQSGSGERDSGESIAENVVRAKSEEFPVQGASVVEGGQCVQKEPSSKEASRDVQQCEEKPSAAFRRSNGAAPMTPTDESPTSLEERLSSLDLADPLSARECEVADLMRHGNTVATIARRLYISENTVRGHTKSIYRKLGIHSKQELIDLLN</sequence>
<feature type="transmembrane region" description="Helical" evidence="5">
    <location>
        <begin position="225"/>
        <end position="244"/>
    </location>
</feature>
<protein>
    <recommendedName>
        <fullName evidence="6">HTH luxR-type domain-containing protein</fullName>
    </recommendedName>
</protein>
<feature type="region of interest" description="Disordered" evidence="4">
    <location>
        <begin position="516"/>
        <end position="563"/>
    </location>
</feature>
<evidence type="ECO:0000256" key="4">
    <source>
        <dbReference type="SAM" id="MobiDB-lite"/>
    </source>
</evidence>
<dbReference type="InterPro" id="IPR036388">
    <property type="entry name" value="WH-like_DNA-bd_sf"/>
</dbReference>
<keyword evidence="5" id="KW-0812">Transmembrane</keyword>
<dbReference type="Proteomes" id="UP000271472">
    <property type="component" value="Unassembled WGS sequence"/>
</dbReference>
<proteinExistence type="predicted"/>
<dbReference type="PROSITE" id="PS00622">
    <property type="entry name" value="HTH_LUXR_1"/>
    <property type="match status" value="1"/>
</dbReference>
<organism evidence="7 8">
    <name type="scientific">Slackia isoflavoniconvertens</name>
    <dbReference type="NCBI Taxonomy" id="572010"/>
    <lineage>
        <taxon>Bacteria</taxon>
        <taxon>Bacillati</taxon>
        <taxon>Actinomycetota</taxon>
        <taxon>Coriobacteriia</taxon>
        <taxon>Eggerthellales</taxon>
        <taxon>Eggerthellaceae</taxon>
        <taxon>Slackia</taxon>
    </lineage>
</organism>
<evidence type="ECO:0000259" key="6">
    <source>
        <dbReference type="PROSITE" id="PS50043"/>
    </source>
</evidence>
<keyword evidence="2" id="KW-0238">DNA-binding</keyword>
<evidence type="ECO:0000256" key="1">
    <source>
        <dbReference type="ARBA" id="ARBA00023015"/>
    </source>
</evidence>
<keyword evidence="5" id="KW-0472">Membrane</keyword>
<dbReference type="PANTHER" id="PTHR44688:SF16">
    <property type="entry name" value="DNA-BINDING TRANSCRIPTIONAL ACTIVATOR DEVR_DOSR"/>
    <property type="match status" value="1"/>
</dbReference>
<dbReference type="AlphaFoldDB" id="A0A3N0II30"/>
<evidence type="ECO:0000256" key="5">
    <source>
        <dbReference type="SAM" id="Phobius"/>
    </source>
</evidence>
<feature type="transmembrane region" description="Helical" evidence="5">
    <location>
        <begin position="167"/>
        <end position="187"/>
    </location>
</feature>
<feature type="transmembrane region" description="Helical" evidence="5">
    <location>
        <begin position="411"/>
        <end position="430"/>
    </location>
</feature>
<name>A0A3N0II30_9ACTN</name>
<evidence type="ECO:0000313" key="8">
    <source>
        <dbReference type="Proteomes" id="UP000271472"/>
    </source>
</evidence>
<comment type="caution">
    <text evidence="7">The sequence shown here is derived from an EMBL/GenBank/DDBJ whole genome shotgun (WGS) entry which is preliminary data.</text>
</comment>
<dbReference type="PROSITE" id="PS50043">
    <property type="entry name" value="HTH_LUXR_2"/>
    <property type="match status" value="1"/>
</dbReference>
<feature type="domain" description="HTH luxR-type" evidence="6">
    <location>
        <begin position="568"/>
        <end position="630"/>
    </location>
</feature>
<feature type="transmembrane region" description="Helical" evidence="5">
    <location>
        <begin position="250"/>
        <end position="267"/>
    </location>
</feature>
<dbReference type="InterPro" id="IPR000792">
    <property type="entry name" value="Tscrpt_reg_LuxR_C"/>
</dbReference>
<keyword evidence="3" id="KW-0804">Transcription</keyword>
<dbReference type="CDD" id="cd06170">
    <property type="entry name" value="LuxR_C_like"/>
    <property type="match status" value="1"/>
</dbReference>
<dbReference type="Gene3D" id="1.10.10.10">
    <property type="entry name" value="Winged helix-like DNA-binding domain superfamily/Winged helix DNA-binding domain"/>
    <property type="match status" value="1"/>
</dbReference>
<feature type="transmembrane region" description="Helical" evidence="5">
    <location>
        <begin position="105"/>
        <end position="125"/>
    </location>
</feature>
<feature type="compositionally biased region" description="Basic and acidic residues" evidence="4">
    <location>
        <begin position="523"/>
        <end position="539"/>
    </location>
</feature>
<accession>A0A3N0II30</accession>
<feature type="transmembrane region" description="Helical" evidence="5">
    <location>
        <begin position="379"/>
        <end position="402"/>
    </location>
</feature>
<reference evidence="8" key="1">
    <citation type="submission" date="2018-05" db="EMBL/GenBank/DDBJ databases">
        <title>Genome Sequencing of selected type strains of the family Eggerthellaceae.</title>
        <authorList>
            <person name="Danylec N."/>
            <person name="Stoll D.A."/>
            <person name="Doetsch A."/>
            <person name="Huch M."/>
        </authorList>
    </citation>
    <scope>NUCLEOTIDE SEQUENCE [LARGE SCALE GENOMIC DNA]</scope>
    <source>
        <strain evidence="8">DSM 22006</strain>
    </source>
</reference>
<gene>
    <name evidence="7" type="ORF">DMP05_02575</name>
</gene>
<dbReference type="PANTHER" id="PTHR44688">
    <property type="entry name" value="DNA-BINDING TRANSCRIPTIONAL ACTIVATOR DEVR_DOSR"/>
    <property type="match status" value="1"/>
</dbReference>
<keyword evidence="1" id="KW-0805">Transcription regulation</keyword>
<dbReference type="SUPFAM" id="SSF46894">
    <property type="entry name" value="C-terminal effector domain of the bipartite response regulators"/>
    <property type="match status" value="1"/>
</dbReference>
<evidence type="ECO:0000256" key="3">
    <source>
        <dbReference type="ARBA" id="ARBA00023163"/>
    </source>
</evidence>
<feature type="transmembrane region" description="Helical" evidence="5">
    <location>
        <begin position="356"/>
        <end position="373"/>
    </location>
</feature>
<feature type="transmembrane region" description="Helical" evidence="5">
    <location>
        <begin position="294"/>
        <end position="314"/>
    </location>
</feature>
<feature type="transmembrane region" description="Helical" evidence="5">
    <location>
        <begin position="193"/>
        <end position="213"/>
    </location>
</feature>
<evidence type="ECO:0000256" key="2">
    <source>
        <dbReference type="ARBA" id="ARBA00023125"/>
    </source>
</evidence>
<dbReference type="GO" id="GO:0006355">
    <property type="term" value="P:regulation of DNA-templated transcription"/>
    <property type="evidence" value="ECO:0007669"/>
    <property type="project" value="InterPro"/>
</dbReference>
<feature type="transmembrane region" description="Helical" evidence="5">
    <location>
        <begin position="137"/>
        <end position="155"/>
    </location>
</feature>
<dbReference type="GO" id="GO:0003677">
    <property type="term" value="F:DNA binding"/>
    <property type="evidence" value="ECO:0007669"/>
    <property type="project" value="UniProtKB-KW"/>
</dbReference>
<dbReference type="SMART" id="SM00421">
    <property type="entry name" value="HTH_LUXR"/>
    <property type="match status" value="1"/>
</dbReference>
<dbReference type="InterPro" id="IPR016032">
    <property type="entry name" value="Sig_transdc_resp-reg_C-effctor"/>
</dbReference>
<keyword evidence="5" id="KW-1133">Transmembrane helix</keyword>